<dbReference type="Proteomes" id="UP000000768">
    <property type="component" value="Chromosome 2"/>
</dbReference>
<dbReference type="AlphaFoldDB" id="A0A1B6Q8N9"/>
<dbReference type="Gene3D" id="1.25.40.10">
    <property type="entry name" value="Tetratricopeptide repeat domain"/>
    <property type="match status" value="1"/>
</dbReference>
<keyword evidence="4" id="KW-1185">Reference proteome</keyword>
<sequence>MQWQGSSDVDGASASESGVRPCGGLSANNESRSACLLILRLLLLHRLRPDHTLLSFYLHFCARAVVVPTTTTHNPLTVLFHSLALRLGHACDVYIANTAVSSYFAASDVASADHLFAEVSADDIVMITGHANASNLERTRRFFDTMPDCNNAMLGVYASAGMLSQARDLFNAMPGRNAATWSSMLTGLVLSGRCGEELMVFDDMRCRAENEPALVSVVSACTQLLSLEHGTWVHAYVE</sequence>
<dbReference type="Pfam" id="PF01535">
    <property type="entry name" value="PPR"/>
    <property type="match status" value="2"/>
</dbReference>
<dbReference type="InParanoid" id="A0A1B6Q8N9"/>
<reference evidence="3 4" key="1">
    <citation type="journal article" date="2009" name="Nature">
        <title>The Sorghum bicolor genome and the diversification of grasses.</title>
        <authorList>
            <person name="Paterson A.H."/>
            <person name="Bowers J.E."/>
            <person name="Bruggmann R."/>
            <person name="Dubchak I."/>
            <person name="Grimwood J."/>
            <person name="Gundlach H."/>
            <person name="Haberer G."/>
            <person name="Hellsten U."/>
            <person name="Mitros T."/>
            <person name="Poliakov A."/>
            <person name="Schmutz J."/>
            <person name="Spannagl M."/>
            <person name="Tang H."/>
            <person name="Wang X."/>
            <person name="Wicker T."/>
            <person name="Bharti A.K."/>
            <person name="Chapman J."/>
            <person name="Feltus F.A."/>
            <person name="Gowik U."/>
            <person name="Grigoriev I.V."/>
            <person name="Lyons E."/>
            <person name="Maher C.A."/>
            <person name="Martis M."/>
            <person name="Narechania A."/>
            <person name="Otillar R.P."/>
            <person name="Penning B.W."/>
            <person name="Salamov A.A."/>
            <person name="Wang Y."/>
            <person name="Zhang L."/>
            <person name="Carpita N.C."/>
            <person name="Freeling M."/>
            <person name="Gingle A.R."/>
            <person name="Hash C.T."/>
            <person name="Keller B."/>
            <person name="Klein P."/>
            <person name="Kresovich S."/>
            <person name="McCann M.C."/>
            <person name="Ming R."/>
            <person name="Peterson D.G."/>
            <person name="Mehboob-ur-Rahman"/>
            <person name="Ware D."/>
            <person name="Westhoff P."/>
            <person name="Mayer K.F."/>
            <person name="Messing J."/>
            <person name="Rokhsar D.S."/>
        </authorList>
    </citation>
    <scope>NUCLEOTIDE SEQUENCE [LARGE SCALE GENOMIC DNA]</scope>
    <source>
        <strain evidence="4">cv. BTx623</strain>
    </source>
</reference>
<dbReference type="GO" id="GO:0009451">
    <property type="term" value="P:RNA modification"/>
    <property type="evidence" value="ECO:0007669"/>
    <property type="project" value="InterPro"/>
</dbReference>
<proteinExistence type="predicted"/>
<accession>A0A1B6Q8N9</accession>
<dbReference type="GO" id="GO:0003723">
    <property type="term" value="F:RNA binding"/>
    <property type="evidence" value="ECO:0007669"/>
    <property type="project" value="InterPro"/>
</dbReference>
<dbReference type="InterPro" id="IPR011990">
    <property type="entry name" value="TPR-like_helical_dom_sf"/>
</dbReference>
<evidence type="ECO:0008006" key="5">
    <source>
        <dbReference type="Google" id="ProtNLM"/>
    </source>
</evidence>
<dbReference type="EMBL" id="CM000761">
    <property type="protein sequence ID" value="KXG34282.1"/>
    <property type="molecule type" value="Genomic_DNA"/>
</dbReference>
<dbReference type="InterPro" id="IPR002885">
    <property type="entry name" value="PPR_rpt"/>
</dbReference>
<dbReference type="STRING" id="4558.A0A1B6Q8N9"/>
<protein>
    <recommendedName>
        <fullName evidence="5">Pentatricopeptide repeat-containing protein</fullName>
    </recommendedName>
</protein>
<keyword evidence="2" id="KW-0809">Transit peptide</keyword>
<dbReference type="Gramene" id="KXG34282">
    <property type="protein sequence ID" value="KXG34282"/>
    <property type="gene ID" value="SORBI_3002G013500"/>
</dbReference>
<gene>
    <name evidence="3" type="ORF">SORBI_3002G013500</name>
</gene>
<evidence type="ECO:0000256" key="2">
    <source>
        <dbReference type="ARBA" id="ARBA00022946"/>
    </source>
</evidence>
<evidence type="ECO:0000313" key="3">
    <source>
        <dbReference type="EMBL" id="KXG34282.1"/>
    </source>
</evidence>
<dbReference type="PANTHER" id="PTHR47926">
    <property type="entry name" value="PENTATRICOPEPTIDE REPEAT-CONTAINING PROTEIN"/>
    <property type="match status" value="1"/>
</dbReference>
<organism evidence="3 4">
    <name type="scientific">Sorghum bicolor</name>
    <name type="common">Sorghum</name>
    <name type="synonym">Sorghum vulgare</name>
    <dbReference type="NCBI Taxonomy" id="4558"/>
    <lineage>
        <taxon>Eukaryota</taxon>
        <taxon>Viridiplantae</taxon>
        <taxon>Streptophyta</taxon>
        <taxon>Embryophyta</taxon>
        <taxon>Tracheophyta</taxon>
        <taxon>Spermatophyta</taxon>
        <taxon>Magnoliopsida</taxon>
        <taxon>Liliopsida</taxon>
        <taxon>Poales</taxon>
        <taxon>Poaceae</taxon>
        <taxon>PACMAD clade</taxon>
        <taxon>Panicoideae</taxon>
        <taxon>Andropogonodae</taxon>
        <taxon>Andropogoneae</taxon>
        <taxon>Sorghinae</taxon>
        <taxon>Sorghum</taxon>
    </lineage>
</organism>
<dbReference type="OMA" id="MITGHAN"/>
<dbReference type="InterPro" id="IPR046960">
    <property type="entry name" value="PPR_At4g14850-like_plant"/>
</dbReference>
<name>A0A1B6Q8N9_SORBI</name>
<evidence type="ECO:0000256" key="1">
    <source>
        <dbReference type="ARBA" id="ARBA00022737"/>
    </source>
</evidence>
<reference evidence="4" key="2">
    <citation type="journal article" date="2018" name="Plant J.">
        <title>The Sorghum bicolor reference genome: improved assembly, gene annotations, a transcriptome atlas, and signatures of genome organization.</title>
        <authorList>
            <person name="McCormick R.F."/>
            <person name="Truong S.K."/>
            <person name="Sreedasyam A."/>
            <person name="Jenkins J."/>
            <person name="Shu S."/>
            <person name="Sims D."/>
            <person name="Kennedy M."/>
            <person name="Amirebrahimi M."/>
            <person name="Weers B.D."/>
            <person name="McKinley B."/>
            <person name="Mattison A."/>
            <person name="Morishige D.T."/>
            <person name="Grimwood J."/>
            <person name="Schmutz J."/>
            <person name="Mullet J.E."/>
        </authorList>
    </citation>
    <scope>NUCLEOTIDE SEQUENCE [LARGE SCALE GENOMIC DNA]</scope>
    <source>
        <strain evidence="4">cv. BTx623</strain>
    </source>
</reference>
<keyword evidence="1" id="KW-0677">Repeat</keyword>
<evidence type="ECO:0000313" key="4">
    <source>
        <dbReference type="Proteomes" id="UP000000768"/>
    </source>
</evidence>
<dbReference type="PANTHER" id="PTHR47926:SF463">
    <property type="entry name" value="PENTATRICOPEPTIDE REPEAT-CONTAINING PROTEIN"/>
    <property type="match status" value="1"/>
</dbReference>